<dbReference type="GO" id="GO:0016020">
    <property type="term" value="C:membrane"/>
    <property type="evidence" value="ECO:0007669"/>
    <property type="project" value="UniProtKB-SubCell"/>
</dbReference>
<dbReference type="PANTHER" id="PTHR34836:SF1">
    <property type="entry name" value="OS09G0428600 PROTEIN"/>
    <property type="match status" value="1"/>
</dbReference>
<evidence type="ECO:0000256" key="9">
    <source>
        <dbReference type="ARBA" id="ARBA00023136"/>
    </source>
</evidence>
<dbReference type="FunFam" id="3.40.50.2300:FF:000310">
    <property type="entry name" value="Glutamate receptor"/>
    <property type="match status" value="1"/>
</dbReference>
<dbReference type="CDD" id="cd19990">
    <property type="entry name" value="PBP1_GABAb_receptor_plant"/>
    <property type="match status" value="1"/>
</dbReference>
<accession>A0A4Y1QT61</accession>
<dbReference type="GO" id="GO:0015276">
    <property type="term" value="F:ligand-gated monoatomic ion channel activity"/>
    <property type="evidence" value="ECO:0007669"/>
    <property type="project" value="InterPro"/>
</dbReference>
<evidence type="ECO:0000256" key="10">
    <source>
        <dbReference type="ARBA" id="ARBA00023170"/>
    </source>
</evidence>
<feature type="compositionally biased region" description="Polar residues" evidence="17">
    <location>
        <begin position="867"/>
        <end position="893"/>
    </location>
</feature>
<dbReference type="Gene3D" id="1.10.287.70">
    <property type="match status" value="1"/>
</dbReference>
<keyword evidence="7 18" id="KW-1133">Transmembrane helix</keyword>
<dbReference type="InterPro" id="IPR001320">
    <property type="entry name" value="Iontro_rcpt_C"/>
</dbReference>
<dbReference type="Pfam" id="PF01094">
    <property type="entry name" value="ANF_receptor"/>
    <property type="match status" value="1"/>
</dbReference>
<comment type="function">
    <text evidence="14">Glutamate-gated receptor that probably acts as a non-selective cation channel. May be involved in light-signal transduction and calcium homeostasis via the regulation of calcium influx into cells.</text>
</comment>
<dbReference type="InterPro" id="IPR001828">
    <property type="entry name" value="ANF_lig-bd_rcpt"/>
</dbReference>
<keyword evidence="6" id="KW-0732">Signal</keyword>
<evidence type="ECO:0000256" key="1">
    <source>
        <dbReference type="ARBA" id="ARBA00004141"/>
    </source>
</evidence>
<dbReference type="Pfam" id="PF00060">
    <property type="entry name" value="Lig_chan"/>
    <property type="match status" value="1"/>
</dbReference>
<keyword evidence="8 15" id="KW-0406">Ion transport</keyword>
<comment type="function">
    <text evidence="15">Glutamate-gated receptor that probably acts as non-selective cation channel.</text>
</comment>
<dbReference type="SUPFAM" id="SSF53850">
    <property type="entry name" value="Periplasmic binding protein-like II"/>
    <property type="match status" value="1"/>
</dbReference>
<sequence>MGIKFSLVVGHNRTVIPVNVGVVLDDLDSLTGKVWLSCLKMALSDFYASHGSSTTRLALTIRDPREDVVDAAAAALDLIKNVQVQAIIGPTSSMQANFVIDLGDKAKVPIISFSATSPSLTSIRSSYFFRAAQNDSSQVKAISAIVQAFGWRRAVPIYVDNEFGEGVLPSLVDALHDVQARVPYRCAIPPMATDDQLTAALYKLFAKAQEIGMMKEGYVWIMTNGLTNLVSSTDASVIKSMQGVLGVRTSVPKTEELIDFRVRWKTQFQQQNPTIIDVELDVFALWAYDAAFALAMAVENDGTGTGRISSFQNTNASINSSTDLLTFGVSENGPKLFQSLSNTKFKGLAGDFSFVNGQLQSPVFEIVNVNGNGAREIGFWTPESGLLKNSMNSTNTNRTYSTSKSNMGPIIWPGDSTSVPKGWEIPTNEKKVVRDPSTNKTLVSGYCIDIFNAVMEKLPYAVTYDFIPFAKPDGTSAGTYNQLVDQVYLGIEIRNENNPNFDALAAATTIRENRSLYVDFTLPYTESGVVMVVPTKDSKSQNAWVFLKPLTWDLWLTSSCFFIFIGFVIWVLEHRINEDFRGPLSNQVGTGLWFSFSTMVFAHREAVVSNLARFVVIVWVFVVLILTQSYTASLTSLLTIQELQPTFTDLNQLLKNKESVGYPKGSFVYQLLLKQGFDDLKIKAYQSPEECDDLLTKGSAKGGIAAAVDETPNLRLFIAKYCSKYTIIGPIFKTNGFAFVLPKGSALVPDVSRAILNMTDGDEMKEIENKWFGKQATCENTKSPFSDSKSLGLNSFWGLLLIAGVASSSALMISVATFLFMHRHILMTRGTSVCKRIGVMLSIFLQRDLSSHTFRNKNSGHVVEASPVSSSIGQPSPLSLSNHTGPASPFFSEQGTPVSVAVYQNPEIPTTPDQG</sequence>
<comment type="subunit">
    <text evidence="3">May form heteromers.</text>
</comment>
<keyword evidence="5 18" id="KW-0812">Transmembrane</keyword>
<dbReference type="FunFam" id="3.40.190.10:FF:000195">
    <property type="entry name" value="Glutamate receptor 2.7"/>
    <property type="match status" value="1"/>
</dbReference>
<evidence type="ECO:0000256" key="13">
    <source>
        <dbReference type="ARBA" id="ARBA00023303"/>
    </source>
</evidence>
<dbReference type="Gene3D" id="3.40.50.2300">
    <property type="match status" value="3"/>
</dbReference>
<evidence type="ECO:0000256" key="14">
    <source>
        <dbReference type="ARBA" id="ARBA00049638"/>
    </source>
</evidence>
<evidence type="ECO:0000256" key="17">
    <source>
        <dbReference type="SAM" id="MobiDB-lite"/>
    </source>
</evidence>
<comment type="subcellular location">
    <subcellularLocation>
        <location evidence="1">Membrane</location>
        <topology evidence="1">Multi-pass membrane protein</topology>
    </subcellularLocation>
</comment>
<name>A0A4Y1QT61_PRUDU</name>
<keyword evidence="13 15" id="KW-0407">Ion channel</keyword>
<dbReference type="InterPro" id="IPR017103">
    <property type="entry name" value="Iontropic_Glu_rcpt_pln"/>
</dbReference>
<dbReference type="PANTHER" id="PTHR34836">
    <property type="entry name" value="OS06G0188250 PROTEIN"/>
    <property type="match status" value="1"/>
</dbReference>
<feature type="transmembrane region" description="Helical" evidence="18">
    <location>
        <begin position="554"/>
        <end position="572"/>
    </location>
</feature>
<keyword evidence="9 15" id="KW-0472">Membrane</keyword>
<dbReference type="SMART" id="SM00079">
    <property type="entry name" value="PBPe"/>
    <property type="match status" value="1"/>
</dbReference>
<dbReference type="CDD" id="cd13686">
    <property type="entry name" value="GluR_Plant"/>
    <property type="match status" value="1"/>
</dbReference>
<evidence type="ECO:0000256" key="16">
    <source>
        <dbReference type="PIRSR" id="PIRSR037090-50"/>
    </source>
</evidence>
<feature type="domain" description="Ionotropic glutamate receptor C-terminal" evidence="19">
    <location>
        <begin position="422"/>
        <end position="774"/>
    </location>
</feature>
<evidence type="ECO:0000256" key="8">
    <source>
        <dbReference type="ARBA" id="ARBA00023065"/>
    </source>
</evidence>
<protein>
    <recommendedName>
        <fullName evidence="15">Glutamate receptor</fullName>
    </recommendedName>
</protein>
<dbReference type="Gene3D" id="3.40.190.10">
    <property type="entry name" value="Periplasmic binding protein-like II"/>
    <property type="match status" value="2"/>
</dbReference>
<comment type="similarity">
    <text evidence="2 15">Belongs to the glutamate-gated ion channel (TC 1.A.10.1) family.</text>
</comment>
<feature type="transmembrane region" description="Helical" evidence="18">
    <location>
        <begin position="614"/>
        <end position="640"/>
    </location>
</feature>
<evidence type="ECO:0000256" key="5">
    <source>
        <dbReference type="ARBA" id="ARBA00022692"/>
    </source>
</evidence>
<dbReference type="InterPro" id="IPR028082">
    <property type="entry name" value="Peripla_BP_I"/>
</dbReference>
<evidence type="ECO:0000256" key="7">
    <source>
        <dbReference type="ARBA" id="ARBA00022989"/>
    </source>
</evidence>
<keyword evidence="12 15" id="KW-1071">Ligand-gated ion channel</keyword>
<evidence type="ECO:0000256" key="11">
    <source>
        <dbReference type="ARBA" id="ARBA00023180"/>
    </source>
</evidence>
<proteinExistence type="inferred from homology"/>
<dbReference type="EMBL" id="AP019297">
    <property type="protein sequence ID" value="BBG95025.1"/>
    <property type="molecule type" value="Genomic_DNA"/>
</dbReference>
<evidence type="ECO:0000313" key="20">
    <source>
        <dbReference type="EMBL" id="BBG95025.1"/>
    </source>
</evidence>
<evidence type="ECO:0000256" key="3">
    <source>
        <dbReference type="ARBA" id="ARBA00011095"/>
    </source>
</evidence>
<dbReference type="PIRSF" id="PIRSF037090">
    <property type="entry name" value="Iontro_Glu-like_rcpt_pln"/>
    <property type="match status" value="1"/>
</dbReference>
<reference evidence="20" key="1">
    <citation type="journal article" date="2019" name="Science">
        <title>Mutation of a bHLH transcription factor allowed almond domestication.</title>
        <authorList>
            <person name="Sanchez-Perez R."/>
            <person name="Pavan S."/>
            <person name="Mazzeo R."/>
            <person name="Moldovan C."/>
            <person name="Aiese Cigliano R."/>
            <person name="Del Cueto J."/>
            <person name="Ricciardi F."/>
            <person name="Lotti C."/>
            <person name="Ricciardi L."/>
            <person name="Dicenta F."/>
            <person name="Lopez-Marques R.L."/>
            <person name="Lindberg Moller B."/>
        </authorList>
    </citation>
    <scope>NUCLEOTIDE SEQUENCE</scope>
</reference>
<evidence type="ECO:0000256" key="4">
    <source>
        <dbReference type="ARBA" id="ARBA00022448"/>
    </source>
</evidence>
<evidence type="ECO:0000256" key="12">
    <source>
        <dbReference type="ARBA" id="ARBA00023286"/>
    </source>
</evidence>
<dbReference type="FunFam" id="1.10.287.70:FF:000037">
    <property type="entry name" value="Glutamate receptor"/>
    <property type="match status" value="1"/>
</dbReference>
<evidence type="ECO:0000256" key="18">
    <source>
        <dbReference type="SAM" id="Phobius"/>
    </source>
</evidence>
<evidence type="ECO:0000256" key="6">
    <source>
        <dbReference type="ARBA" id="ARBA00022729"/>
    </source>
</evidence>
<organism evidence="20">
    <name type="scientific">Prunus dulcis</name>
    <name type="common">Almond</name>
    <name type="synonym">Amygdalus dulcis</name>
    <dbReference type="NCBI Taxonomy" id="3755"/>
    <lineage>
        <taxon>Eukaryota</taxon>
        <taxon>Viridiplantae</taxon>
        <taxon>Streptophyta</taxon>
        <taxon>Embryophyta</taxon>
        <taxon>Tracheophyta</taxon>
        <taxon>Spermatophyta</taxon>
        <taxon>Magnoliopsida</taxon>
        <taxon>eudicotyledons</taxon>
        <taxon>Gunneridae</taxon>
        <taxon>Pentapetalae</taxon>
        <taxon>rosids</taxon>
        <taxon>fabids</taxon>
        <taxon>Rosales</taxon>
        <taxon>Rosaceae</taxon>
        <taxon>Amygdaloideae</taxon>
        <taxon>Amygdaleae</taxon>
        <taxon>Prunus</taxon>
    </lineage>
</organism>
<keyword evidence="11" id="KW-0325">Glycoprotein</keyword>
<feature type="transmembrane region" description="Helical" evidence="18">
    <location>
        <begin position="796"/>
        <end position="820"/>
    </location>
</feature>
<dbReference type="AlphaFoldDB" id="A0A4Y1QT61"/>
<evidence type="ECO:0000256" key="2">
    <source>
        <dbReference type="ARBA" id="ARBA00008685"/>
    </source>
</evidence>
<dbReference type="SUPFAM" id="SSF53822">
    <property type="entry name" value="Periplasmic binding protein-like I"/>
    <property type="match status" value="1"/>
</dbReference>
<keyword evidence="16" id="KW-1015">Disulfide bond</keyword>
<evidence type="ECO:0000259" key="19">
    <source>
        <dbReference type="SMART" id="SM00079"/>
    </source>
</evidence>
<keyword evidence="10 15" id="KW-0675">Receptor</keyword>
<dbReference type="InterPro" id="IPR044440">
    <property type="entry name" value="GABAb_receptor_plant_PBP1"/>
</dbReference>
<feature type="disulfide bond" evidence="16">
    <location>
        <begin position="722"/>
        <end position="778"/>
    </location>
</feature>
<evidence type="ECO:0000256" key="15">
    <source>
        <dbReference type="PIRNR" id="PIRNR037090"/>
    </source>
</evidence>
<dbReference type="InterPro" id="IPR015683">
    <property type="entry name" value="Ionotropic_Glu_rcpt"/>
</dbReference>
<keyword evidence="4 15" id="KW-0813">Transport</keyword>
<gene>
    <name evidence="20" type="ORF">Prudu_003459</name>
</gene>
<feature type="region of interest" description="Disordered" evidence="17">
    <location>
        <begin position="865"/>
        <end position="893"/>
    </location>
</feature>